<proteinExistence type="predicted"/>
<organism evidence="2 3">
    <name type="scientific">Saccharopolyspora erythraea</name>
    <name type="common">Streptomyces erythraeus</name>
    <dbReference type="NCBI Taxonomy" id="1836"/>
    <lineage>
        <taxon>Bacteria</taxon>
        <taxon>Bacillati</taxon>
        <taxon>Actinomycetota</taxon>
        <taxon>Actinomycetes</taxon>
        <taxon>Pseudonocardiales</taxon>
        <taxon>Pseudonocardiaceae</taxon>
        <taxon>Saccharopolyspora</taxon>
    </lineage>
</organism>
<accession>A0ABP3MSK6</accession>
<sequence>MPVLRGGEPLVEGSRDNGVPRCQGVGGDPGQVQGSRQAGGVRFLLSRPDSESAFRTPAGGHASSHVKASDHDASTVPPGSVGFVHRIHRERSEVAA</sequence>
<name>A0ABP3MSK6_SACER</name>
<evidence type="ECO:0000313" key="2">
    <source>
        <dbReference type="EMBL" id="GAA0526671.1"/>
    </source>
</evidence>
<protein>
    <submittedName>
        <fullName evidence="2">Uncharacterized protein</fullName>
    </submittedName>
</protein>
<gene>
    <name evidence="2" type="ORF">GCM10009533_27510</name>
</gene>
<reference evidence="3" key="1">
    <citation type="journal article" date="2019" name="Int. J. Syst. Evol. Microbiol.">
        <title>The Global Catalogue of Microorganisms (GCM) 10K type strain sequencing project: providing services to taxonomists for standard genome sequencing and annotation.</title>
        <authorList>
            <consortium name="The Broad Institute Genomics Platform"/>
            <consortium name="The Broad Institute Genome Sequencing Center for Infectious Disease"/>
            <person name="Wu L."/>
            <person name="Ma J."/>
        </authorList>
    </citation>
    <scope>NUCLEOTIDE SEQUENCE [LARGE SCALE GENOMIC DNA]</scope>
    <source>
        <strain evidence="3">JCM 10303</strain>
    </source>
</reference>
<feature type="region of interest" description="Disordered" evidence="1">
    <location>
        <begin position="1"/>
        <end position="81"/>
    </location>
</feature>
<evidence type="ECO:0000313" key="3">
    <source>
        <dbReference type="Proteomes" id="UP001500729"/>
    </source>
</evidence>
<comment type="caution">
    <text evidence="2">The sequence shown here is derived from an EMBL/GenBank/DDBJ whole genome shotgun (WGS) entry which is preliminary data.</text>
</comment>
<dbReference type="Proteomes" id="UP001500729">
    <property type="component" value="Unassembled WGS sequence"/>
</dbReference>
<keyword evidence="3" id="KW-1185">Reference proteome</keyword>
<evidence type="ECO:0000256" key="1">
    <source>
        <dbReference type="SAM" id="MobiDB-lite"/>
    </source>
</evidence>
<dbReference type="EMBL" id="BAAAGS010000015">
    <property type="protein sequence ID" value="GAA0526671.1"/>
    <property type="molecule type" value="Genomic_DNA"/>
</dbReference>